<evidence type="ECO:0000313" key="5">
    <source>
        <dbReference type="EMBL" id="SFS80263.1"/>
    </source>
</evidence>
<organism evidence="5 6">
    <name type="scientific">Marininema halotolerans</name>
    <dbReference type="NCBI Taxonomy" id="1155944"/>
    <lineage>
        <taxon>Bacteria</taxon>
        <taxon>Bacillati</taxon>
        <taxon>Bacillota</taxon>
        <taxon>Bacilli</taxon>
        <taxon>Bacillales</taxon>
        <taxon>Thermoactinomycetaceae</taxon>
        <taxon>Marininema</taxon>
    </lineage>
</organism>
<reference evidence="6" key="1">
    <citation type="submission" date="2016-10" db="EMBL/GenBank/DDBJ databases">
        <authorList>
            <person name="Varghese N."/>
            <person name="Submissions S."/>
        </authorList>
    </citation>
    <scope>NUCLEOTIDE SEQUENCE [LARGE SCALE GENOMIC DNA]</scope>
    <source>
        <strain evidence="6">DSM 45789</strain>
    </source>
</reference>
<evidence type="ECO:0000256" key="4">
    <source>
        <dbReference type="ARBA" id="ARBA00023239"/>
    </source>
</evidence>
<evidence type="ECO:0000313" key="6">
    <source>
        <dbReference type="Proteomes" id="UP000198660"/>
    </source>
</evidence>
<dbReference type="AlphaFoldDB" id="A0A1I6STP0"/>
<dbReference type="GO" id="GO:0006729">
    <property type="term" value="P:tetrahydrobiopterin biosynthetic process"/>
    <property type="evidence" value="ECO:0007669"/>
    <property type="project" value="InterPro"/>
</dbReference>
<dbReference type="EMBL" id="FPAA01000008">
    <property type="protein sequence ID" value="SFS80263.1"/>
    <property type="molecule type" value="Genomic_DNA"/>
</dbReference>
<gene>
    <name evidence="5" type="ORF">SAMN05444972_10830</name>
</gene>
<dbReference type="OrthoDB" id="9800108at2"/>
<dbReference type="Pfam" id="PF01329">
    <property type="entry name" value="Pterin_4a"/>
    <property type="match status" value="1"/>
</dbReference>
<dbReference type="PANTHER" id="PTHR12599">
    <property type="entry name" value="PTERIN-4-ALPHA-CARBINOLAMINE DEHYDRATASE"/>
    <property type="match status" value="1"/>
</dbReference>
<dbReference type="GO" id="GO:0008124">
    <property type="term" value="F:4-alpha-hydroxytetrahydrobiopterin dehydratase activity"/>
    <property type="evidence" value="ECO:0007669"/>
    <property type="project" value="UniProtKB-EC"/>
</dbReference>
<dbReference type="Gene3D" id="3.30.1360.20">
    <property type="entry name" value="Transcriptional coactivator/pterin dehydratase"/>
    <property type="match status" value="1"/>
</dbReference>
<dbReference type="PANTHER" id="PTHR12599:SF0">
    <property type="entry name" value="PTERIN-4-ALPHA-CARBINOLAMINE DEHYDRATASE"/>
    <property type="match status" value="1"/>
</dbReference>
<dbReference type="CDD" id="cd00488">
    <property type="entry name" value="PCD_DCoH"/>
    <property type="match status" value="1"/>
</dbReference>
<proteinExistence type="inferred from homology"/>
<dbReference type="SUPFAM" id="SSF55248">
    <property type="entry name" value="PCD-like"/>
    <property type="match status" value="1"/>
</dbReference>
<comment type="catalytic activity">
    <reaction evidence="1">
        <text>(4aS,6R)-4a-hydroxy-L-erythro-5,6,7,8-tetrahydrobiopterin = (6R)-L-erythro-6,7-dihydrobiopterin + H2O</text>
        <dbReference type="Rhea" id="RHEA:11920"/>
        <dbReference type="ChEBI" id="CHEBI:15377"/>
        <dbReference type="ChEBI" id="CHEBI:15642"/>
        <dbReference type="ChEBI" id="CHEBI:43120"/>
        <dbReference type="EC" id="4.2.1.96"/>
    </reaction>
</comment>
<dbReference type="InterPro" id="IPR001533">
    <property type="entry name" value="Pterin_deHydtase"/>
</dbReference>
<dbReference type="EC" id="4.2.1.96" evidence="3"/>
<dbReference type="Proteomes" id="UP000198660">
    <property type="component" value="Unassembled WGS sequence"/>
</dbReference>
<evidence type="ECO:0000256" key="3">
    <source>
        <dbReference type="ARBA" id="ARBA00013252"/>
    </source>
</evidence>
<dbReference type="RefSeq" id="WP_091837479.1">
    <property type="nucleotide sequence ID" value="NZ_FPAA01000008.1"/>
</dbReference>
<evidence type="ECO:0000256" key="2">
    <source>
        <dbReference type="ARBA" id="ARBA00006472"/>
    </source>
</evidence>
<protein>
    <recommendedName>
        <fullName evidence="3">4a-hydroxytetrahydrobiopterin dehydratase</fullName>
        <ecNumber evidence="3">4.2.1.96</ecNumber>
    </recommendedName>
</protein>
<evidence type="ECO:0000256" key="1">
    <source>
        <dbReference type="ARBA" id="ARBA00001554"/>
    </source>
</evidence>
<comment type="similarity">
    <text evidence="2">Belongs to the pterin-4-alpha-carbinolamine dehydratase family.</text>
</comment>
<dbReference type="InterPro" id="IPR036428">
    <property type="entry name" value="PCD_sf"/>
</dbReference>
<keyword evidence="6" id="KW-1185">Reference proteome</keyword>
<name>A0A1I6STP0_9BACL</name>
<keyword evidence="4" id="KW-0456">Lyase</keyword>
<sequence>MKLSANAISNRLKEVSGWREQKGKLTKQFRFPTYMEGVDFVIHVAKLAEELQHHPEVILSYAQVEIQLITHDEGGITEKDFAWIQRLENSTPHIS</sequence>
<accession>A0A1I6STP0</accession>
<dbReference type="NCBIfam" id="NF002017">
    <property type="entry name" value="PRK00823.1-2"/>
    <property type="match status" value="1"/>
</dbReference>